<keyword evidence="1" id="KW-1133">Transmembrane helix</keyword>
<dbReference type="RefSeq" id="WP_094785825.1">
    <property type="nucleotide sequence ID" value="NZ_NDXW01000001.1"/>
</dbReference>
<proteinExistence type="predicted"/>
<dbReference type="Proteomes" id="UP000257039">
    <property type="component" value="Unassembled WGS sequence"/>
</dbReference>
<keyword evidence="1" id="KW-0472">Membrane</keyword>
<accession>A0A4P9VGL7</accession>
<reference evidence="2 3" key="1">
    <citation type="submission" date="2017-04" db="EMBL/GenBank/DDBJ databases">
        <title>Draft genome sequence of Zooshikella ganghwensis VG4 isolated from Red Sea sediments.</title>
        <authorList>
            <person name="Rehman Z."/>
            <person name="Alam I."/>
            <person name="Kamau A."/>
            <person name="Bajic V."/>
            <person name="Leiknes T."/>
        </authorList>
    </citation>
    <scope>NUCLEOTIDE SEQUENCE [LARGE SCALE GENOMIC DNA]</scope>
    <source>
        <strain evidence="2 3">VG4</strain>
    </source>
</reference>
<keyword evidence="3" id="KW-1185">Reference proteome</keyword>
<dbReference type="EMBL" id="NDXW01000001">
    <property type="protein sequence ID" value="RDH42298.1"/>
    <property type="molecule type" value="Genomic_DNA"/>
</dbReference>
<sequence>MTNAVSFSLDTIFDNTVAAVSKQAELSTKELSQSLTKNLQSIADSLAATKLPVVSQSIAQTLKLEQNLVENSLQSILQASGGVENLLTNSASALSGVKEAFSSTIKKDVIPALMDNTQNNLSDLISENFNVKSDLVSQFVGDIRSAIGNPFNLTENLPNIGESLKAVLQGDAASNLAKDFAGQYIGGASEAILSAFKVKSEVIENVATRVTTAFTSVDNLITDFPQALDNVGSAIVDIGQQHLTELGESLANNTSALISRRANLVLNTFATKGFSAGVKSLNRQLKLLGRLGFLKARRALITFTSGIRLATARFWAFNASILANPLAAVIAGIVVAVAAIGVIIYKYWDPIKAFMSGLFDGLLNAIAPVRQALAPLFNTLEPWFSAIGTAIDWLVSGFNNLFTPVQATAAELSELGSIGSTVGNVLGAVFSFLLSPITLVAEGISWLTDKLLGMADLVSGVFGNIIGFFSDDEDENKSSGNKAKSIKAIQESSLARQTVSAKASTSVPQWRGSTTSFDTTNVVDLNQYRAVKFQAAYQSDEIKNKSMNGELGLNTGALGKQNVTPIKAHSTPQSVAVNAPITINATANQNAQDIAMLVRKELAQREQQAQLKTRGALYDIG</sequence>
<keyword evidence="1" id="KW-0812">Transmembrane</keyword>
<name>A0A4P9VGL7_9GAMM</name>
<dbReference type="AlphaFoldDB" id="A0A4P9VGL7"/>
<feature type="transmembrane region" description="Helical" evidence="1">
    <location>
        <begin position="322"/>
        <end position="345"/>
    </location>
</feature>
<evidence type="ECO:0008006" key="4">
    <source>
        <dbReference type="Google" id="ProtNLM"/>
    </source>
</evidence>
<protein>
    <recommendedName>
        <fullName evidence="4">Phage tail tape measure protein</fullName>
    </recommendedName>
</protein>
<organism evidence="2 3">
    <name type="scientific">Zooshikella ganghwensis</name>
    <dbReference type="NCBI Taxonomy" id="202772"/>
    <lineage>
        <taxon>Bacteria</taxon>
        <taxon>Pseudomonadati</taxon>
        <taxon>Pseudomonadota</taxon>
        <taxon>Gammaproteobacteria</taxon>
        <taxon>Oceanospirillales</taxon>
        <taxon>Zooshikellaceae</taxon>
        <taxon>Zooshikella</taxon>
    </lineage>
</organism>
<evidence type="ECO:0000313" key="3">
    <source>
        <dbReference type="Proteomes" id="UP000257039"/>
    </source>
</evidence>
<evidence type="ECO:0000313" key="2">
    <source>
        <dbReference type="EMBL" id="RDH42298.1"/>
    </source>
</evidence>
<gene>
    <name evidence="2" type="ORF">B9G39_01920</name>
</gene>
<evidence type="ECO:0000256" key="1">
    <source>
        <dbReference type="SAM" id="Phobius"/>
    </source>
</evidence>
<comment type="caution">
    <text evidence="2">The sequence shown here is derived from an EMBL/GenBank/DDBJ whole genome shotgun (WGS) entry which is preliminary data.</text>
</comment>